<dbReference type="GO" id="GO:1990281">
    <property type="term" value="C:efflux pump complex"/>
    <property type="evidence" value="ECO:0007669"/>
    <property type="project" value="TreeGrafter"/>
</dbReference>
<dbReference type="PANTHER" id="PTHR30026:SF22">
    <property type="entry name" value="OUTER MEMBRANE EFFLUX PROTEIN"/>
    <property type="match status" value="1"/>
</dbReference>
<evidence type="ECO:0000256" key="5">
    <source>
        <dbReference type="ARBA" id="ARBA00022692"/>
    </source>
</evidence>
<keyword evidence="7" id="KW-0998">Cell outer membrane</keyword>
<proteinExistence type="inferred from homology"/>
<comment type="subcellular location">
    <subcellularLocation>
        <location evidence="1">Cell outer membrane</location>
    </subcellularLocation>
</comment>
<keyword evidence="5" id="KW-0812">Transmembrane</keyword>
<evidence type="ECO:0000313" key="10">
    <source>
        <dbReference type="Proteomes" id="UP000536262"/>
    </source>
</evidence>
<protein>
    <submittedName>
        <fullName evidence="9">Outer membrane protein</fullName>
    </submittedName>
</protein>
<dbReference type="GO" id="GO:0015288">
    <property type="term" value="F:porin activity"/>
    <property type="evidence" value="ECO:0007669"/>
    <property type="project" value="TreeGrafter"/>
</dbReference>
<dbReference type="PROSITE" id="PS51257">
    <property type="entry name" value="PROKAR_LIPOPROTEIN"/>
    <property type="match status" value="1"/>
</dbReference>
<feature type="chain" id="PRO_5031066789" evidence="8">
    <location>
        <begin position="19"/>
        <end position="446"/>
    </location>
</feature>
<evidence type="ECO:0000256" key="7">
    <source>
        <dbReference type="ARBA" id="ARBA00023237"/>
    </source>
</evidence>
<accession>A0A7X0FB92</accession>
<keyword evidence="6" id="KW-0472">Membrane</keyword>
<name>A0A7X0FB92_9HYPH</name>
<evidence type="ECO:0000256" key="6">
    <source>
        <dbReference type="ARBA" id="ARBA00023136"/>
    </source>
</evidence>
<gene>
    <name evidence="9" type="ORF">GGR00_004327</name>
</gene>
<feature type="signal peptide" evidence="8">
    <location>
        <begin position="1"/>
        <end position="18"/>
    </location>
</feature>
<keyword evidence="8" id="KW-0732">Signal</keyword>
<comment type="caution">
    <text evidence="9">The sequence shown here is derived from an EMBL/GenBank/DDBJ whole genome shotgun (WGS) entry which is preliminary data.</text>
</comment>
<dbReference type="SUPFAM" id="SSF56954">
    <property type="entry name" value="Outer membrane efflux proteins (OEP)"/>
    <property type="match status" value="1"/>
</dbReference>
<evidence type="ECO:0000313" key="9">
    <source>
        <dbReference type="EMBL" id="MBB6356515.1"/>
    </source>
</evidence>
<dbReference type="EMBL" id="JACHOU010000014">
    <property type="protein sequence ID" value="MBB6356515.1"/>
    <property type="molecule type" value="Genomic_DNA"/>
</dbReference>
<dbReference type="PANTHER" id="PTHR30026">
    <property type="entry name" value="OUTER MEMBRANE PROTEIN TOLC"/>
    <property type="match status" value="1"/>
</dbReference>
<dbReference type="Gene3D" id="1.20.1600.10">
    <property type="entry name" value="Outer membrane efflux proteins (OEP)"/>
    <property type="match status" value="1"/>
</dbReference>
<keyword evidence="3" id="KW-0813">Transport</keyword>
<evidence type="ECO:0000256" key="3">
    <source>
        <dbReference type="ARBA" id="ARBA00022448"/>
    </source>
</evidence>
<dbReference type="InterPro" id="IPR003423">
    <property type="entry name" value="OMP_efflux"/>
</dbReference>
<sequence>MSYYRTAVAVLSACVALAGCASGAARQASAPEPAKVVTGTVSNLASINTHPEILAADARRDAAGEEIARARSTLLPNAGIEASAGVAAGDGDEFDSRTTGNAYSYALTVDIPLYQGGRGQSAVAAAKADYRASGEVANDRRVSAAYELALALIEVHRQKGAVEILGKQAAILGSLKRGIETELKAGAASRVDVDDVGRQLSRLSVERERARLLIAQASRTALRLGIAPETKLPEVSRLQLPSEEQDLIELAVNNNPRVKERDARADAAKARVSQAKGDLLPTVSAGLSVRGGEDTLPGVDRHVAGRGEVRFSMPIYTGGRVSAGIRQRNDENRAAVFEADAARIGVTAAIRSAFDRRVLAKRMQTLAQAERRNAASALEGVRAERKVGERSTFDEIRAIADLASSEINLNNARYDLIAAEYTIAAETGLVGELFGVPGVQQTADAE</sequence>
<reference evidence="9 10" key="1">
    <citation type="submission" date="2020-08" db="EMBL/GenBank/DDBJ databases">
        <title>Genomic Encyclopedia of Type Strains, Phase IV (KMG-IV): sequencing the most valuable type-strain genomes for metagenomic binning, comparative biology and taxonomic classification.</title>
        <authorList>
            <person name="Goeker M."/>
        </authorList>
    </citation>
    <scope>NUCLEOTIDE SEQUENCE [LARGE SCALE GENOMIC DNA]</scope>
    <source>
        <strain evidence="9 10">DSM 7051</strain>
    </source>
</reference>
<evidence type="ECO:0000256" key="2">
    <source>
        <dbReference type="ARBA" id="ARBA00007613"/>
    </source>
</evidence>
<dbReference type="RefSeq" id="WP_184700965.1">
    <property type="nucleotide sequence ID" value="NZ_BAABEG010000002.1"/>
</dbReference>
<comment type="similarity">
    <text evidence="2">Belongs to the outer membrane factor (OMF) (TC 1.B.17) family.</text>
</comment>
<evidence type="ECO:0000256" key="8">
    <source>
        <dbReference type="SAM" id="SignalP"/>
    </source>
</evidence>
<dbReference type="Proteomes" id="UP000536262">
    <property type="component" value="Unassembled WGS sequence"/>
</dbReference>
<keyword evidence="10" id="KW-1185">Reference proteome</keyword>
<evidence type="ECO:0000256" key="1">
    <source>
        <dbReference type="ARBA" id="ARBA00004442"/>
    </source>
</evidence>
<dbReference type="InterPro" id="IPR051906">
    <property type="entry name" value="TolC-like"/>
</dbReference>
<keyword evidence="4" id="KW-1134">Transmembrane beta strand</keyword>
<dbReference type="GO" id="GO:0015562">
    <property type="term" value="F:efflux transmembrane transporter activity"/>
    <property type="evidence" value="ECO:0007669"/>
    <property type="project" value="InterPro"/>
</dbReference>
<dbReference type="GO" id="GO:0009279">
    <property type="term" value="C:cell outer membrane"/>
    <property type="evidence" value="ECO:0007669"/>
    <property type="project" value="UniProtKB-SubCell"/>
</dbReference>
<dbReference type="Pfam" id="PF02321">
    <property type="entry name" value="OEP"/>
    <property type="match status" value="2"/>
</dbReference>
<organism evidence="9 10">
    <name type="scientific">Aminobacter aganoensis</name>
    <dbReference type="NCBI Taxonomy" id="83264"/>
    <lineage>
        <taxon>Bacteria</taxon>
        <taxon>Pseudomonadati</taxon>
        <taxon>Pseudomonadota</taxon>
        <taxon>Alphaproteobacteria</taxon>
        <taxon>Hyphomicrobiales</taxon>
        <taxon>Phyllobacteriaceae</taxon>
        <taxon>Aminobacter</taxon>
    </lineage>
</organism>
<dbReference type="AlphaFoldDB" id="A0A7X0FB92"/>
<evidence type="ECO:0000256" key="4">
    <source>
        <dbReference type="ARBA" id="ARBA00022452"/>
    </source>
</evidence>